<dbReference type="EMBL" id="CABVLY010000004">
    <property type="protein sequence ID" value="VVU48857.1"/>
    <property type="molecule type" value="Genomic_DNA"/>
</dbReference>
<dbReference type="Gene3D" id="3.10.450.50">
    <property type="match status" value="1"/>
</dbReference>
<dbReference type="SUPFAM" id="SSF101327">
    <property type="entry name" value="YgfB-like"/>
    <property type="match status" value="1"/>
</dbReference>
<evidence type="ECO:0000313" key="1">
    <source>
        <dbReference type="EMBL" id="VVU48857.1"/>
    </source>
</evidence>
<dbReference type="PANTHER" id="PTHR33747:SF1">
    <property type="entry name" value="ADENYLATE CYCLASE-ASSOCIATED CAP C-TERMINAL DOMAIN-CONTAINING PROTEIN"/>
    <property type="match status" value="1"/>
</dbReference>
<organism evidence="1 2">
    <name type="scientific">Burkholderia anthina</name>
    <dbReference type="NCBI Taxonomy" id="179879"/>
    <lineage>
        <taxon>Bacteria</taxon>
        <taxon>Pseudomonadati</taxon>
        <taxon>Pseudomonadota</taxon>
        <taxon>Betaproteobacteria</taxon>
        <taxon>Burkholderiales</taxon>
        <taxon>Burkholderiaceae</taxon>
        <taxon>Burkholderia</taxon>
        <taxon>Burkholderia cepacia complex</taxon>
    </lineage>
</organism>
<name>A0A6P2G5K9_9BURK</name>
<dbReference type="Proteomes" id="UP000494201">
    <property type="component" value="Unassembled WGS sequence"/>
</dbReference>
<dbReference type="InterPro" id="IPR036255">
    <property type="entry name" value="YgfB-like_sf"/>
</dbReference>
<dbReference type="SUPFAM" id="SSF103642">
    <property type="entry name" value="Sec-C motif"/>
    <property type="match status" value="1"/>
</dbReference>
<dbReference type="InterPro" id="IPR011978">
    <property type="entry name" value="YgfB-like"/>
</dbReference>
<proteinExistence type="predicted"/>
<gene>
    <name evidence="1" type="ORF">BAN20980_01556</name>
</gene>
<accession>A0A6P2G5K9</accession>
<dbReference type="PANTHER" id="PTHR33747">
    <property type="entry name" value="UPF0225 PROTEIN SCO1677"/>
    <property type="match status" value="1"/>
</dbReference>
<dbReference type="Pfam" id="PF03695">
    <property type="entry name" value="UPF0149"/>
    <property type="match status" value="1"/>
</dbReference>
<dbReference type="NCBIfam" id="TIGR02292">
    <property type="entry name" value="ygfB_yecA"/>
    <property type="match status" value="1"/>
</dbReference>
<dbReference type="InterPro" id="IPR004027">
    <property type="entry name" value="SEC_C_motif"/>
</dbReference>
<sequence length="237" mass="26768">MNPLSDDEIDDLDQLLMSDIMSDETMTIHTLDGFLTAIALGPTTVLPSEWLPAVWGSTPEHAPDFESIEHAQHAFSLVIRHYNGIIGTLERDPDAIAPLLSIHRYPDDPHEYLDGEAWALGFMAGVELRRADWQPLLDDVQGKAWLRPIYLLGAEEISDDEQSLVRWPNQREQLSERIPDSVASIYRFWLPYRRAMHERKLATPIQRTTPRTGRNDPCPCGSGKKFKKCCGAAGTLH</sequence>
<protein>
    <submittedName>
        <fullName evidence="1">YecA family protein</fullName>
    </submittedName>
</protein>
<dbReference type="Gene3D" id="1.20.120.740">
    <property type="entry name" value="YgfB uncharacterised protein family UPF0149, PF03695"/>
    <property type="match status" value="1"/>
</dbReference>
<evidence type="ECO:0000313" key="2">
    <source>
        <dbReference type="Proteomes" id="UP000494201"/>
    </source>
</evidence>
<dbReference type="AlphaFoldDB" id="A0A6P2G5K9"/>
<reference evidence="1 2" key="1">
    <citation type="submission" date="2019-09" db="EMBL/GenBank/DDBJ databases">
        <authorList>
            <person name="Depoorter E."/>
        </authorList>
    </citation>
    <scope>NUCLEOTIDE SEQUENCE [LARGE SCALE GENOMIC DNA]</scope>
    <source>
        <strain evidence="1">LMG 20980</strain>
    </source>
</reference>
<dbReference type="Pfam" id="PF02810">
    <property type="entry name" value="SEC-C"/>
    <property type="match status" value="1"/>
</dbReference>